<dbReference type="AlphaFoldDB" id="A0A8J5SYD0"/>
<accession>A0A8J5SYD0</accession>
<sequence length="68" mass="7415">MLHINSGRRTPVGADRSSLIAAVAETIRYPEQSTSENPEMRAVNVCLLRGIRHGSAAMIVHTHTHTVP</sequence>
<reference evidence="1" key="1">
    <citation type="journal article" date="2021" name="bioRxiv">
        <title>Whole Genome Assembly and Annotation of Northern Wild Rice, Zizania palustris L., Supports a Whole Genome Duplication in the Zizania Genus.</title>
        <authorList>
            <person name="Haas M."/>
            <person name="Kono T."/>
            <person name="Macchietto M."/>
            <person name="Millas R."/>
            <person name="McGilp L."/>
            <person name="Shao M."/>
            <person name="Duquette J."/>
            <person name="Hirsch C.N."/>
            <person name="Kimball J."/>
        </authorList>
    </citation>
    <scope>NUCLEOTIDE SEQUENCE</scope>
    <source>
        <tissue evidence="1">Fresh leaf tissue</tissue>
    </source>
</reference>
<name>A0A8J5SYD0_ZIZPA</name>
<dbReference type="EMBL" id="JAAALK010000086">
    <property type="protein sequence ID" value="KAG8083143.1"/>
    <property type="molecule type" value="Genomic_DNA"/>
</dbReference>
<gene>
    <name evidence="1" type="ORF">GUJ93_ZPchr0014g47542</name>
</gene>
<dbReference type="Proteomes" id="UP000729402">
    <property type="component" value="Unassembled WGS sequence"/>
</dbReference>
<reference evidence="1" key="2">
    <citation type="submission" date="2021-02" db="EMBL/GenBank/DDBJ databases">
        <authorList>
            <person name="Kimball J.A."/>
            <person name="Haas M.W."/>
            <person name="Macchietto M."/>
            <person name="Kono T."/>
            <person name="Duquette J."/>
            <person name="Shao M."/>
        </authorList>
    </citation>
    <scope>NUCLEOTIDE SEQUENCE</scope>
    <source>
        <tissue evidence="1">Fresh leaf tissue</tissue>
    </source>
</reference>
<proteinExistence type="predicted"/>
<protein>
    <submittedName>
        <fullName evidence="1">Uncharacterized protein</fullName>
    </submittedName>
</protein>
<keyword evidence="2" id="KW-1185">Reference proteome</keyword>
<organism evidence="1 2">
    <name type="scientific">Zizania palustris</name>
    <name type="common">Northern wild rice</name>
    <dbReference type="NCBI Taxonomy" id="103762"/>
    <lineage>
        <taxon>Eukaryota</taxon>
        <taxon>Viridiplantae</taxon>
        <taxon>Streptophyta</taxon>
        <taxon>Embryophyta</taxon>
        <taxon>Tracheophyta</taxon>
        <taxon>Spermatophyta</taxon>
        <taxon>Magnoliopsida</taxon>
        <taxon>Liliopsida</taxon>
        <taxon>Poales</taxon>
        <taxon>Poaceae</taxon>
        <taxon>BOP clade</taxon>
        <taxon>Oryzoideae</taxon>
        <taxon>Oryzeae</taxon>
        <taxon>Zizaniinae</taxon>
        <taxon>Zizania</taxon>
    </lineage>
</organism>
<comment type="caution">
    <text evidence="1">The sequence shown here is derived from an EMBL/GenBank/DDBJ whole genome shotgun (WGS) entry which is preliminary data.</text>
</comment>
<evidence type="ECO:0000313" key="2">
    <source>
        <dbReference type="Proteomes" id="UP000729402"/>
    </source>
</evidence>
<evidence type="ECO:0000313" key="1">
    <source>
        <dbReference type="EMBL" id="KAG8083143.1"/>
    </source>
</evidence>